<sequence>MVMAGHRGVDTSMTGHRGVDTSMTGHGGVDTSMDGHRGVDTSMTRSLAWYSYQLGEQVNRLAELPSEQVDQLVGLVLLPSQRAAASPAGRSSGLPSWYLYQPNEQVTARWAGTVTSSACR</sequence>
<dbReference type="Proteomes" id="UP000235388">
    <property type="component" value="Unassembled WGS sequence"/>
</dbReference>
<proteinExistence type="predicted"/>
<dbReference type="AlphaFoldDB" id="A0A2N5SR12"/>
<organism evidence="2 3">
    <name type="scientific">Puccinia coronata f. sp. avenae</name>
    <dbReference type="NCBI Taxonomy" id="200324"/>
    <lineage>
        <taxon>Eukaryota</taxon>
        <taxon>Fungi</taxon>
        <taxon>Dikarya</taxon>
        <taxon>Basidiomycota</taxon>
        <taxon>Pucciniomycotina</taxon>
        <taxon>Pucciniomycetes</taxon>
        <taxon>Pucciniales</taxon>
        <taxon>Pucciniaceae</taxon>
        <taxon>Puccinia</taxon>
    </lineage>
</organism>
<evidence type="ECO:0000256" key="1">
    <source>
        <dbReference type="SAM" id="MobiDB-lite"/>
    </source>
</evidence>
<name>A0A2N5SR12_9BASI</name>
<evidence type="ECO:0000313" key="3">
    <source>
        <dbReference type="Proteomes" id="UP000235388"/>
    </source>
</evidence>
<dbReference type="EMBL" id="PGCJ01000890">
    <property type="protein sequence ID" value="PLW15658.1"/>
    <property type="molecule type" value="Genomic_DNA"/>
</dbReference>
<reference evidence="2 3" key="1">
    <citation type="submission" date="2017-11" db="EMBL/GenBank/DDBJ databases">
        <title>De novo assembly and phasing of dikaryotic genomes from two isolates of Puccinia coronata f. sp. avenae, the causal agent of oat crown rust.</title>
        <authorList>
            <person name="Miller M.E."/>
            <person name="Zhang Y."/>
            <person name="Omidvar V."/>
            <person name="Sperschneider J."/>
            <person name="Schwessinger B."/>
            <person name="Raley C."/>
            <person name="Palmer J.M."/>
            <person name="Garnica D."/>
            <person name="Upadhyaya N."/>
            <person name="Rathjen J."/>
            <person name="Taylor J.M."/>
            <person name="Park R.F."/>
            <person name="Dodds P.N."/>
            <person name="Hirsch C.D."/>
            <person name="Kianian S.F."/>
            <person name="Figueroa M."/>
        </authorList>
    </citation>
    <scope>NUCLEOTIDE SEQUENCE [LARGE SCALE GENOMIC DNA]</scope>
    <source>
        <strain evidence="2">12NC29</strain>
    </source>
</reference>
<accession>A0A2N5SR12</accession>
<comment type="caution">
    <text evidence="2">The sequence shown here is derived from an EMBL/GenBank/DDBJ whole genome shotgun (WGS) entry which is preliminary data.</text>
</comment>
<feature type="region of interest" description="Disordered" evidence="1">
    <location>
        <begin position="1"/>
        <end position="38"/>
    </location>
</feature>
<evidence type="ECO:0000313" key="2">
    <source>
        <dbReference type="EMBL" id="PLW15658.1"/>
    </source>
</evidence>
<gene>
    <name evidence="2" type="ORF">PCANC_15123</name>
</gene>
<keyword evidence="3" id="KW-1185">Reference proteome</keyword>
<protein>
    <submittedName>
        <fullName evidence="2">Uncharacterized protein</fullName>
    </submittedName>
</protein>